<feature type="transmembrane region" description="Helical" evidence="1">
    <location>
        <begin position="266"/>
        <end position="291"/>
    </location>
</feature>
<evidence type="ECO:0000313" key="4">
    <source>
        <dbReference type="Proteomes" id="UP000275232"/>
    </source>
</evidence>
<feature type="domain" description="Glycerophosphoryl diester phosphodiesterase membrane" evidence="2">
    <location>
        <begin position="178"/>
        <end position="291"/>
    </location>
</feature>
<feature type="transmembrane region" description="Helical" evidence="1">
    <location>
        <begin position="107"/>
        <end position="129"/>
    </location>
</feature>
<feature type="transmembrane region" description="Helical" evidence="1">
    <location>
        <begin position="182"/>
        <end position="208"/>
    </location>
</feature>
<keyword evidence="4" id="KW-1185">Reference proteome</keyword>
<feature type="transmembrane region" description="Helical" evidence="1">
    <location>
        <begin position="55"/>
        <end position="75"/>
    </location>
</feature>
<dbReference type="Pfam" id="PF10110">
    <property type="entry name" value="GPDPase_memb"/>
    <property type="match status" value="1"/>
</dbReference>
<protein>
    <recommendedName>
        <fullName evidence="2">Glycerophosphoryl diester phosphodiesterase membrane domain-containing protein</fullName>
    </recommendedName>
</protein>
<evidence type="ECO:0000259" key="2">
    <source>
        <dbReference type="Pfam" id="PF10110"/>
    </source>
</evidence>
<keyword evidence="1" id="KW-0472">Membrane</keyword>
<keyword evidence="1" id="KW-0812">Transmembrane</keyword>
<gene>
    <name evidence="3" type="ORF">EG799_10005</name>
</gene>
<feature type="transmembrane region" description="Helical" evidence="1">
    <location>
        <begin position="229"/>
        <end position="260"/>
    </location>
</feature>
<dbReference type="AlphaFoldDB" id="A0A3N5CRY8"/>
<dbReference type="Proteomes" id="UP000275232">
    <property type="component" value="Unassembled WGS sequence"/>
</dbReference>
<sequence>MRACSCASMARRLIKRANRDKENQRIMARTDDRGKLDLGRAWNQATAMLAANRDVVLIVAGVFVFLPNLVVSILMPQADAMTELEARGPDLAPEEMMNLLGAFYASYWWAFILLGLIQAVGLLGLLALLTDRSRPTVGQALVFGVKALLPYFVAQLLVSLIVLAVAVLLVALGAIINPALAVLLGLVALIVAVWLWIKFSLVSPVIAIEKVMNPLRALQRSWHLTRGNSLHLLAFFFLLVVAMVVVSIVVSLVLSLFALAGDDVGTLASAIGGALVTMVFVAVFMAVLAALHRQLAGPGDEATAETFD</sequence>
<keyword evidence="1" id="KW-1133">Transmembrane helix</keyword>
<evidence type="ECO:0000256" key="1">
    <source>
        <dbReference type="SAM" id="Phobius"/>
    </source>
</evidence>
<dbReference type="InterPro" id="IPR018476">
    <property type="entry name" value="GlyceroP-diester-Pdiesterase_M"/>
</dbReference>
<comment type="caution">
    <text evidence="3">The sequence shown here is derived from an EMBL/GenBank/DDBJ whole genome shotgun (WGS) entry which is preliminary data.</text>
</comment>
<dbReference type="EMBL" id="RPFZ01000001">
    <property type="protein sequence ID" value="RPF71913.1"/>
    <property type="molecule type" value="Genomic_DNA"/>
</dbReference>
<organism evidence="3 4">
    <name type="scientific">Aurantiacibacter spongiae</name>
    <dbReference type="NCBI Taxonomy" id="2488860"/>
    <lineage>
        <taxon>Bacteria</taxon>
        <taxon>Pseudomonadati</taxon>
        <taxon>Pseudomonadota</taxon>
        <taxon>Alphaproteobacteria</taxon>
        <taxon>Sphingomonadales</taxon>
        <taxon>Erythrobacteraceae</taxon>
        <taxon>Aurantiacibacter</taxon>
    </lineage>
</organism>
<reference evidence="3 4" key="1">
    <citation type="submission" date="2018-11" db="EMBL/GenBank/DDBJ databases">
        <title>Erythrobacter spongiae sp. nov., isolated from a marine sponge.</title>
        <authorList>
            <person name="Zhuang L."/>
            <person name="Luo L."/>
        </authorList>
    </citation>
    <scope>NUCLEOTIDE SEQUENCE [LARGE SCALE GENOMIC DNA]</scope>
    <source>
        <strain evidence="3 4">HN-E23</strain>
    </source>
</reference>
<accession>A0A3N5CRY8</accession>
<evidence type="ECO:0000313" key="3">
    <source>
        <dbReference type="EMBL" id="RPF71913.1"/>
    </source>
</evidence>
<feature type="transmembrane region" description="Helical" evidence="1">
    <location>
        <begin position="149"/>
        <end position="176"/>
    </location>
</feature>
<name>A0A3N5CRY8_9SPHN</name>
<proteinExistence type="predicted"/>